<dbReference type="STRING" id="380244.SAMN05216298_2612"/>
<evidence type="ECO:0000259" key="1">
    <source>
        <dbReference type="Pfam" id="PF00561"/>
    </source>
</evidence>
<dbReference type="GO" id="GO:0003824">
    <property type="term" value="F:catalytic activity"/>
    <property type="evidence" value="ECO:0007669"/>
    <property type="project" value="InterPro"/>
</dbReference>
<dbReference type="InterPro" id="IPR029058">
    <property type="entry name" value="AB_hydrolase_fold"/>
</dbReference>
<proteinExistence type="predicted"/>
<dbReference type="PANTHER" id="PTHR43798:SF24">
    <property type="entry name" value="CIS-3-ALKYL-4-ALKYLOXETAN-2-ONE DECARBOXYLASE"/>
    <property type="match status" value="1"/>
</dbReference>
<dbReference type="RefSeq" id="WP_218126429.1">
    <property type="nucleotide sequence ID" value="NZ_FNGF01000003.1"/>
</dbReference>
<dbReference type="Gene3D" id="3.40.50.1820">
    <property type="entry name" value="alpha/beta hydrolase"/>
    <property type="match status" value="1"/>
</dbReference>
<dbReference type="EMBL" id="FNGF01000003">
    <property type="protein sequence ID" value="SDL07794.1"/>
    <property type="molecule type" value="Genomic_DNA"/>
</dbReference>
<dbReference type="GO" id="GO:0016020">
    <property type="term" value="C:membrane"/>
    <property type="evidence" value="ECO:0007669"/>
    <property type="project" value="TreeGrafter"/>
</dbReference>
<feature type="domain" description="AB hydrolase-1" evidence="1">
    <location>
        <begin position="21"/>
        <end position="247"/>
    </location>
</feature>
<dbReference type="PRINTS" id="PR00111">
    <property type="entry name" value="ABHYDROLASE"/>
</dbReference>
<dbReference type="SUPFAM" id="SSF53474">
    <property type="entry name" value="alpha/beta-Hydrolases"/>
    <property type="match status" value="1"/>
</dbReference>
<protein>
    <submittedName>
        <fullName evidence="2">Haloalkane dehalogenase</fullName>
    </submittedName>
</protein>
<dbReference type="Proteomes" id="UP000198662">
    <property type="component" value="Unassembled WGS sequence"/>
</dbReference>
<name>A0A1G9H4S9_9ACTN</name>
<organism evidence="2 3">
    <name type="scientific">Glycomyces sambucus</name>
    <dbReference type="NCBI Taxonomy" id="380244"/>
    <lineage>
        <taxon>Bacteria</taxon>
        <taxon>Bacillati</taxon>
        <taxon>Actinomycetota</taxon>
        <taxon>Actinomycetes</taxon>
        <taxon>Glycomycetales</taxon>
        <taxon>Glycomycetaceae</taxon>
        <taxon>Glycomyces</taxon>
    </lineage>
</organism>
<dbReference type="AlphaFoldDB" id="A0A1G9H4S9"/>
<keyword evidence="3" id="KW-1185">Reference proteome</keyword>
<accession>A0A1G9H4S9</accession>
<reference evidence="3" key="1">
    <citation type="submission" date="2016-10" db="EMBL/GenBank/DDBJ databases">
        <authorList>
            <person name="Varghese N."/>
            <person name="Submissions S."/>
        </authorList>
    </citation>
    <scope>NUCLEOTIDE SEQUENCE [LARGE SCALE GENOMIC DNA]</scope>
    <source>
        <strain evidence="3">CGMCC 4.3147</strain>
    </source>
</reference>
<dbReference type="NCBIfam" id="NF002938">
    <property type="entry name" value="PRK03592.1"/>
    <property type="match status" value="1"/>
</dbReference>
<dbReference type="Pfam" id="PF00561">
    <property type="entry name" value="Abhydrolase_1"/>
    <property type="match status" value="1"/>
</dbReference>
<dbReference type="PRINTS" id="PR00412">
    <property type="entry name" value="EPOXHYDRLASE"/>
</dbReference>
<evidence type="ECO:0000313" key="3">
    <source>
        <dbReference type="Proteomes" id="UP000198662"/>
    </source>
</evidence>
<dbReference type="PANTHER" id="PTHR43798">
    <property type="entry name" value="MONOACYLGLYCEROL LIPASE"/>
    <property type="match status" value="1"/>
</dbReference>
<evidence type="ECO:0000313" key="2">
    <source>
        <dbReference type="EMBL" id="SDL07794.1"/>
    </source>
</evidence>
<sequence length="287" mass="30950">MKTVELLGTHLAYTEAGEGDTVVLLHGNPTSSHIWRNVVPRLAGRARVIAPDLVGMGESGKPDIEYSFADHAAHLEAFLDAVGAERPVLVGYDWGGSLALDWAARHPDRIRGVAVMETFLRKMTWAEYPAGAVGFFRALRTPGEGERMALEENWFIENAVRATNGGISDEDLAVYRKPYPDPESRRPLLAWPRQIPLAETADGPYEPAATAARFDAYGDWLATAAVPKTLLTAGPHGLGSPAMVAWARDHVAALEVRSIGEEVGHHAPEDAPGPIADAVLDLLGRLS</sequence>
<dbReference type="InterPro" id="IPR000639">
    <property type="entry name" value="Epox_hydrolase-like"/>
</dbReference>
<dbReference type="InterPro" id="IPR050266">
    <property type="entry name" value="AB_hydrolase_sf"/>
</dbReference>
<gene>
    <name evidence="2" type="ORF">SAMN05216298_2612</name>
</gene>
<dbReference type="InterPro" id="IPR000073">
    <property type="entry name" value="AB_hydrolase_1"/>
</dbReference>